<evidence type="ECO:0000313" key="3">
    <source>
        <dbReference type="Proteomes" id="UP000092583"/>
    </source>
</evidence>
<reference evidence="2 3" key="1">
    <citation type="submission" date="2013-07" db="EMBL/GenBank/DDBJ databases">
        <title>The Genome Sequence of Kwoniella mangroviensis CBS10435.</title>
        <authorList>
            <consortium name="The Broad Institute Genome Sequencing Platform"/>
            <person name="Cuomo C."/>
            <person name="Litvintseva A."/>
            <person name="Chen Y."/>
            <person name="Heitman J."/>
            <person name="Sun S."/>
            <person name="Springer D."/>
            <person name="Dromer F."/>
            <person name="Young S.K."/>
            <person name="Zeng Q."/>
            <person name="Gargeya S."/>
            <person name="Fitzgerald M."/>
            <person name="Abouelleil A."/>
            <person name="Alvarado L."/>
            <person name="Berlin A.M."/>
            <person name="Chapman S.B."/>
            <person name="Dewar J."/>
            <person name="Goldberg J."/>
            <person name="Griggs A."/>
            <person name="Gujja S."/>
            <person name="Hansen M."/>
            <person name="Howarth C."/>
            <person name="Imamovic A."/>
            <person name="Larimer J."/>
            <person name="McCowan C."/>
            <person name="Murphy C."/>
            <person name="Pearson M."/>
            <person name="Priest M."/>
            <person name="Roberts A."/>
            <person name="Saif S."/>
            <person name="Shea T."/>
            <person name="Sykes S."/>
            <person name="Wortman J."/>
            <person name="Nusbaum C."/>
            <person name="Birren B."/>
        </authorList>
    </citation>
    <scope>NUCLEOTIDE SEQUENCE [LARGE SCALE GENOMIC DNA]</scope>
    <source>
        <strain evidence="2 3">CBS 10435</strain>
    </source>
</reference>
<dbReference type="EMBL" id="KI669461">
    <property type="protein sequence ID" value="OCF59047.1"/>
    <property type="molecule type" value="Genomic_DNA"/>
</dbReference>
<keyword evidence="3" id="KW-1185">Reference proteome</keyword>
<protein>
    <submittedName>
        <fullName evidence="2">Uncharacterized protein</fullName>
    </submittedName>
</protein>
<dbReference type="OrthoDB" id="2564756at2759"/>
<reference evidence="3" key="2">
    <citation type="submission" date="2013-12" db="EMBL/GenBank/DDBJ databases">
        <title>Evolution of pathogenesis and genome organization in the Tremellales.</title>
        <authorList>
            <person name="Cuomo C."/>
            <person name="Litvintseva A."/>
            <person name="Heitman J."/>
            <person name="Chen Y."/>
            <person name="Sun S."/>
            <person name="Springer D."/>
            <person name="Dromer F."/>
            <person name="Young S."/>
            <person name="Zeng Q."/>
            <person name="Chapman S."/>
            <person name="Gujja S."/>
            <person name="Saif S."/>
            <person name="Birren B."/>
        </authorList>
    </citation>
    <scope>NUCLEOTIDE SEQUENCE [LARGE SCALE GENOMIC DNA]</scope>
    <source>
        <strain evidence="3">CBS 10435</strain>
    </source>
</reference>
<sequence length="384" mass="42945">MSTAQQTPILNHSYQNATSKNQKRRIFAPCITIKDDKTGAFQPKEPLPFKARVPISETSHPLLYFATKKWLCLMSEDNGKTYGRALGEAAQQGFLFVEEGLILSQLFALDEHGSSIFFDELPPSAKGGGWFHGMTQNMLSSPGYLPSLFEAALKTREEQLGRKIKPEKQEKDPLLISFRSASLTRSGSIPDHFFGKILGSAGVVLAVVEEKRTYPGGLKDLVSILAKWKKINVFMSGDKPPNAEHAMKHNVWVGSPQAGSWWGRIFWQLFAEYNSMNCRHWVLTDRYYSVFGSCEDDGVITIIHIFTHVSSDADHIETPLEEYARAGTQPNGVKNVQVPPVGPKSSYGRLHTRMNIMEAYCKIMHYAARYRAPGPGHTPRLPTS</sequence>
<dbReference type="AlphaFoldDB" id="A0A1B9IU58"/>
<feature type="compositionally biased region" description="Polar residues" evidence="1">
    <location>
        <begin position="1"/>
        <end position="20"/>
    </location>
</feature>
<accession>A0A1B9IU58</accession>
<feature type="region of interest" description="Disordered" evidence="1">
    <location>
        <begin position="1"/>
        <end position="21"/>
    </location>
</feature>
<evidence type="ECO:0000256" key="1">
    <source>
        <dbReference type="SAM" id="MobiDB-lite"/>
    </source>
</evidence>
<gene>
    <name evidence="2" type="ORF">L486_03545</name>
</gene>
<dbReference type="Proteomes" id="UP000092583">
    <property type="component" value="Unassembled WGS sequence"/>
</dbReference>
<organism evidence="2 3">
    <name type="scientific">Kwoniella mangroviensis CBS 10435</name>
    <dbReference type="NCBI Taxonomy" id="1331196"/>
    <lineage>
        <taxon>Eukaryota</taxon>
        <taxon>Fungi</taxon>
        <taxon>Dikarya</taxon>
        <taxon>Basidiomycota</taxon>
        <taxon>Agaricomycotina</taxon>
        <taxon>Tremellomycetes</taxon>
        <taxon>Tremellales</taxon>
        <taxon>Cryptococcaceae</taxon>
        <taxon>Kwoniella</taxon>
    </lineage>
</organism>
<proteinExistence type="predicted"/>
<name>A0A1B9IU58_9TREE</name>
<evidence type="ECO:0000313" key="2">
    <source>
        <dbReference type="EMBL" id="OCF59047.1"/>
    </source>
</evidence>